<protein>
    <recommendedName>
        <fullName evidence="6">FOXP coiled-coil domain-containing protein</fullName>
    </recommendedName>
</protein>
<dbReference type="InterPro" id="IPR032354">
    <property type="entry name" value="FOXP-CC"/>
</dbReference>
<reference evidence="7" key="2">
    <citation type="journal article" date="2000" name="Genome Res.">
        <title>Normalization and subtraction of cap-trapper-selected cDNAs to prepare full-length cDNA libraries for rapid discovery of new genes.</title>
        <authorList>
            <person name="Carninci P."/>
            <person name="Shibata Y."/>
            <person name="Hayatsu N."/>
            <person name="Sugahara Y."/>
            <person name="Shibata K."/>
            <person name="Itoh M."/>
            <person name="Konno H."/>
            <person name="Okazaki Y."/>
            <person name="Muramatsu M."/>
            <person name="Hayashizaki Y."/>
        </authorList>
    </citation>
    <scope>NUCLEOTIDE SEQUENCE</scope>
    <source>
        <strain evidence="7">C57BL/6J</strain>
        <tissue evidence="7">Medulla oblongata</tissue>
    </source>
</reference>
<dbReference type="UCSC" id="uc009dbn.1">
    <property type="organism name" value="mouse"/>
</dbReference>
<evidence type="ECO:0000256" key="3">
    <source>
        <dbReference type="ARBA" id="ARBA00023163"/>
    </source>
</evidence>
<feature type="region of interest" description="Disordered" evidence="5">
    <location>
        <begin position="192"/>
        <end position="236"/>
    </location>
</feature>
<feature type="region of interest" description="Disordered" evidence="5">
    <location>
        <begin position="57"/>
        <end position="90"/>
    </location>
</feature>
<comment type="subcellular location">
    <subcellularLocation>
        <location evidence="1">Nucleus</location>
    </subcellularLocation>
</comment>
<dbReference type="PeptideAtlas" id="Q8CCZ5"/>
<reference evidence="7" key="3">
    <citation type="journal article" date="2000" name="Genome Res.">
        <title>RIKEN integrated sequence analysis (RISA) system--384-format sequencing pipeline with 384 multicapillary sequencer.</title>
        <authorList>
            <person name="Shibata K."/>
            <person name="Itoh M."/>
            <person name="Aizawa K."/>
            <person name="Nagaoka S."/>
            <person name="Sasaki N."/>
            <person name="Carninci P."/>
            <person name="Konno H."/>
            <person name="Akiyama J."/>
            <person name="Nishi K."/>
            <person name="Kitsunai T."/>
            <person name="Tashiro H."/>
            <person name="Itoh M."/>
            <person name="Sumi N."/>
            <person name="Ishii Y."/>
            <person name="Nakamura S."/>
            <person name="Hazama M."/>
            <person name="Nishine T."/>
            <person name="Harada A."/>
            <person name="Yamamoto R."/>
            <person name="Matsumoto H."/>
            <person name="Sakaguchi S."/>
            <person name="Ikegami T."/>
            <person name="Kashiwagi K."/>
            <person name="Fujiwake S."/>
            <person name="Inoue K."/>
            <person name="Togawa Y."/>
            <person name="Izawa M."/>
            <person name="Ohara E."/>
            <person name="Watahiki M."/>
            <person name="Yoneda Y."/>
            <person name="Ishikawa T."/>
            <person name="Ozawa K."/>
            <person name="Tanaka T."/>
            <person name="Matsuura S."/>
            <person name="Kawai J."/>
            <person name="Okazaki Y."/>
            <person name="Muramatsu M."/>
            <person name="Inoue Y."/>
            <person name="Kira A."/>
            <person name="Hayashizaki Y."/>
        </authorList>
    </citation>
    <scope>NUCLEOTIDE SEQUENCE</scope>
    <source>
        <strain evidence="7">C57BL/6J</strain>
        <tissue evidence="7">Medulla oblongata</tissue>
    </source>
</reference>
<dbReference type="AGR" id="MGI:1914004"/>
<dbReference type="PANTHER" id="PTHR45796:SF3">
    <property type="entry name" value="FORKHEAD BOX PROTEIN P1"/>
    <property type="match status" value="1"/>
</dbReference>
<evidence type="ECO:0000256" key="4">
    <source>
        <dbReference type="ARBA" id="ARBA00023242"/>
    </source>
</evidence>
<dbReference type="Gene3D" id="1.20.5.340">
    <property type="match status" value="1"/>
</dbReference>
<reference evidence="7" key="7">
    <citation type="journal article" date="2005" name="Science">
        <title>The Transcriptional Landscape of the Mammalian Genome.</title>
        <authorList>
            <consortium name="The FANTOM Consortium"/>
            <consortium name="Riken Genome Exploration Research Group and Genome Science Group (Genome Network Project Core Group)"/>
        </authorList>
    </citation>
    <scope>NUCLEOTIDE SEQUENCE</scope>
    <source>
        <strain evidence="7">C57BL/6J</strain>
        <tissue evidence="7">Medulla oblongata</tissue>
    </source>
</reference>
<reference evidence="7" key="4">
    <citation type="journal article" date="2001" name="Nature">
        <title>Functional annotation of a full-length mouse cDNA collection.</title>
        <authorList>
            <consortium name="The RIKEN Genome Exploration Research Group Phase II Team and the FANTOM Consortium"/>
        </authorList>
    </citation>
    <scope>NUCLEOTIDE SEQUENCE</scope>
    <source>
        <strain evidence="7">C57BL/6J</strain>
        <tissue evidence="7">Medulla oblongata</tissue>
    </source>
</reference>
<reference evidence="7" key="1">
    <citation type="journal article" date="1999" name="Methods Enzymol.">
        <title>High-efficiency full-length cDNA cloning.</title>
        <authorList>
            <person name="Carninci P."/>
            <person name="Hayashizaki Y."/>
        </authorList>
    </citation>
    <scope>NUCLEOTIDE SEQUENCE</scope>
    <source>
        <strain evidence="7">C57BL/6J</strain>
        <tissue evidence="7">Medulla oblongata</tissue>
    </source>
</reference>
<evidence type="ECO:0000259" key="6">
    <source>
        <dbReference type="Pfam" id="PF16159"/>
    </source>
</evidence>
<gene>
    <name evidence="8" type="primary">Foxp1</name>
</gene>
<evidence type="ECO:0000256" key="2">
    <source>
        <dbReference type="ARBA" id="ARBA00023015"/>
    </source>
</evidence>
<name>Q8CCZ5_MOUSE</name>
<feature type="compositionally biased region" description="Polar residues" evidence="5">
    <location>
        <begin position="57"/>
        <end position="75"/>
    </location>
</feature>
<reference evidence="7" key="8">
    <citation type="journal article" date="2005" name="Science">
        <title>Antisense Transcription in the Mammalian Transcriptome.</title>
        <authorList>
            <consortium name="RIKEN Genome Exploration Research Group and Genome Science Group (Genome Network Project Core Group) and the FANTOM Consortium"/>
        </authorList>
    </citation>
    <scope>NUCLEOTIDE SEQUENCE</scope>
    <source>
        <strain evidence="7">C57BL/6J</strain>
        <tissue evidence="7">Medulla oblongata</tissue>
    </source>
</reference>
<dbReference type="FunFam" id="1.20.5.340:FF:000005">
    <property type="entry name" value="Forkhead box P1, isoform CRA_f"/>
    <property type="match status" value="1"/>
</dbReference>
<organism evidence="7">
    <name type="scientific">Mus musculus</name>
    <name type="common">Mouse</name>
    <dbReference type="NCBI Taxonomy" id="10090"/>
    <lineage>
        <taxon>Eukaryota</taxon>
        <taxon>Metazoa</taxon>
        <taxon>Chordata</taxon>
        <taxon>Craniata</taxon>
        <taxon>Vertebrata</taxon>
        <taxon>Euteleostomi</taxon>
        <taxon>Mammalia</taxon>
        <taxon>Eutheria</taxon>
        <taxon>Euarchontoglires</taxon>
        <taxon>Glires</taxon>
        <taxon>Rodentia</taxon>
        <taxon>Myomorpha</taxon>
        <taxon>Muroidea</taxon>
        <taxon>Muridae</taxon>
        <taxon>Murinae</taxon>
        <taxon>Mus</taxon>
        <taxon>Mus</taxon>
    </lineage>
</organism>
<sequence>MLVRSSSALHPFQGMIPTELQQLWKEVTSAHTAEETTSSNHSSLDLTSTCVSSSAPSKSSLIMNPHASTNGQLSVHTPKRESLSHEEHPHSHPLYGHGVCKWPGCEAVCDDFPAFLKHLNSEHALDDRSTAQCRVQMQVVQQLELQLAKDKERLQAMMTHLHVKSTEPKAAPQPVSTVPTRGNGLVAFPLCPPPQRTAGIPPRADVDAKALPPLDSLGLSWGDQREARQRPGAKQT</sequence>
<proteinExistence type="evidence at transcript level"/>
<evidence type="ECO:0000313" key="8">
    <source>
        <dbReference type="MGI" id="MGI:1914004"/>
    </source>
</evidence>
<keyword evidence="3" id="KW-0804">Transcription</keyword>
<evidence type="ECO:0000256" key="1">
    <source>
        <dbReference type="ARBA" id="ARBA00004123"/>
    </source>
</evidence>
<dbReference type="Pfam" id="PF16159">
    <property type="entry name" value="FOXP-CC"/>
    <property type="match status" value="1"/>
</dbReference>
<dbReference type="EMBL" id="AK031837">
    <property type="protein sequence ID" value="BAC27573.1"/>
    <property type="molecule type" value="mRNA"/>
</dbReference>
<dbReference type="PANTHER" id="PTHR45796">
    <property type="entry name" value="FORKHEAD BOX P, ISOFORM C"/>
    <property type="match status" value="1"/>
</dbReference>
<reference evidence="7" key="6">
    <citation type="journal article" date="2002" name="Nature">
        <title>Analysis of the mouse transcriptome based on functional annotation of 60,770 full-length cDNAs.</title>
        <authorList>
            <consortium name="The FANTOM Consortium and the RIKEN Genome Exploration Research Group Phase I and II Team"/>
        </authorList>
    </citation>
    <scope>NUCLEOTIDE SEQUENCE</scope>
    <source>
        <strain evidence="7">C57BL/6J</strain>
        <tissue evidence="7">Medulla oblongata</tissue>
    </source>
</reference>
<evidence type="ECO:0000256" key="5">
    <source>
        <dbReference type="SAM" id="MobiDB-lite"/>
    </source>
</evidence>
<keyword evidence="2" id="KW-0805">Transcription regulation</keyword>
<dbReference type="GO" id="GO:0005634">
    <property type="term" value="C:nucleus"/>
    <property type="evidence" value="ECO:0007669"/>
    <property type="project" value="UniProtKB-SubCell"/>
</dbReference>
<dbReference type="AlphaFoldDB" id="Q8CCZ5"/>
<dbReference type="MGI" id="MGI:1914004">
    <property type="gene designation" value="Foxp1"/>
</dbReference>
<accession>Q8CCZ5</accession>
<evidence type="ECO:0000313" key="7">
    <source>
        <dbReference type="EMBL" id="BAC27573.1"/>
    </source>
</evidence>
<feature type="compositionally biased region" description="Basic and acidic residues" evidence="5">
    <location>
        <begin position="78"/>
        <end position="90"/>
    </location>
</feature>
<feature type="domain" description="FOXP coiled-coil" evidence="6">
    <location>
        <begin position="94"/>
        <end position="162"/>
    </location>
</feature>
<reference evidence="7" key="5">
    <citation type="submission" date="2001-07" db="EMBL/GenBank/DDBJ databases">
        <authorList>
            <person name="Adachi J."/>
            <person name="Aizawa K."/>
            <person name="Akimura T."/>
            <person name="Arakawa T."/>
            <person name="Bono H."/>
            <person name="Carninci P."/>
            <person name="Fukuda S."/>
            <person name="Furuno M."/>
            <person name="Hanagaki T."/>
            <person name="Hara A."/>
            <person name="Hashizume W."/>
            <person name="Hayashida K."/>
            <person name="Hayatsu N."/>
            <person name="Hiramoto K."/>
            <person name="Hiraoka T."/>
            <person name="Hirozane T."/>
            <person name="Hori F."/>
            <person name="Imotani K."/>
            <person name="Ishii Y."/>
            <person name="Itoh M."/>
            <person name="Kagawa I."/>
            <person name="Kasukawa T."/>
            <person name="Katoh H."/>
            <person name="Kawai J."/>
            <person name="Kojima Y."/>
            <person name="Kondo S."/>
            <person name="Konno H."/>
            <person name="Kouda M."/>
            <person name="Koya S."/>
            <person name="Kurihara C."/>
            <person name="Matsuyama T."/>
            <person name="Miyazaki A."/>
            <person name="Murata M."/>
            <person name="Nakamura M."/>
            <person name="Nishi K."/>
            <person name="Nomura K."/>
            <person name="Numazaki R."/>
            <person name="Ohno M."/>
            <person name="Ohsato N."/>
            <person name="Okazaki Y."/>
            <person name="Saito R."/>
            <person name="Saitoh H."/>
            <person name="Sakai C."/>
            <person name="Sakai K."/>
            <person name="Sakazume N."/>
            <person name="Sano H."/>
            <person name="Sasaki D."/>
            <person name="Shibata K."/>
            <person name="Shinagawa A."/>
            <person name="Shiraki T."/>
            <person name="Sogabe Y."/>
            <person name="Tagami M."/>
            <person name="Tagawa A."/>
            <person name="Takahashi F."/>
            <person name="Takaku-Akahira S."/>
            <person name="Takeda Y."/>
            <person name="Tanaka T."/>
            <person name="Tomaru A."/>
            <person name="Toya T."/>
            <person name="Yasunishi A."/>
            <person name="Muramatsu M."/>
            <person name="Hayashizaki Y."/>
        </authorList>
    </citation>
    <scope>NUCLEOTIDE SEQUENCE</scope>
    <source>
        <strain evidence="7">C57BL/6J</strain>
        <tissue evidence="7">Medulla oblongata</tissue>
    </source>
</reference>
<dbReference type="InterPro" id="IPR050998">
    <property type="entry name" value="FOXP"/>
</dbReference>
<keyword evidence="4" id="KW-0539">Nucleus</keyword>